<dbReference type="GO" id="GO:0005829">
    <property type="term" value="C:cytosol"/>
    <property type="evidence" value="ECO:0007669"/>
    <property type="project" value="TreeGrafter"/>
</dbReference>
<dbReference type="PANTHER" id="PTHR46797">
    <property type="entry name" value="HTH-TYPE TRANSCRIPTIONAL REGULATOR"/>
    <property type="match status" value="1"/>
</dbReference>
<keyword evidence="2" id="KW-0238">DNA-binding</keyword>
<dbReference type="PANTHER" id="PTHR46797:SF23">
    <property type="entry name" value="HTH-TYPE TRANSCRIPTIONAL REGULATOR SUTR"/>
    <property type="match status" value="1"/>
</dbReference>
<dbReference type="Pfam" id="PF01381">
    <property type="entry name" value="HTH_3"/>
    <property type="match status" value="1"/>
</dbReference>
<accession>A0A7C3ZPW4</accession>
<evidence type="ECO:0000256" key="2">
    <source>
        <dbReference type="ARBA" id="ARBA00023125"/>
    </source>
</evidence>
<keyword evidence="3" id="KW-0804">Transcription</keyword>
<comment type="caution">
    <text evidence="5">The sequence shown here is derived from an EMBL/GenBank/DDBJ whole genome shotgun (WGS) entry which is preliminary data.</text>
</comment>
<gene>
    <name evidence="5" type="ORF">ENR15_21945</name>
</gene>
<dbReference type="EMBL" id="DSPX01000224">
    <property type="protein sequence ID" value="HGG03224.1"/>
    <property type="molecule type" value="Genomic_DNA"/>
</dbReference>
<reference evidence="5" key="1">
    <citation type="journal article" date="2020" name="mSystems">
        <title>Genome- and Community-Level Interaction Insights into Carbon Utilization and Element Cycling Functions of Hydrothermarchaeota in Hydrothermal Sediment.</title>
        <authorList>
            <person name="Zhou Z."/>
            <person name="Liu Y."/>
            <person name="Xu W."/>
            <person name="Pan J."/>
            <person name="Luo Z.H."/>
            <person name="Li M."/>
        </authorList>
    </citation>
    <scope>NUCLEOTIDE SEQUENCE [LARGE SCALE GENOMIC DNA]</scope>
    <source>
        <strain evidence="5">SpSt-374</strain>
    </source>
</reference>
<dbReference type="Gene3D" id="1.10.260.40">
    <property type="entry name" value="lambda repressor-like DNA-binding domains"/>
    <property type="match status" value="1"/>
</dbReference>
<feature type="domain" description="HTH cro/C1-type" evidence="4">
    <location>
        <begin position="25"/>
        <end position="79"/>
    </location>
</feature>
<evidence type="ECO:0000259" key="4">
    <source>
        <dbReference type="PROSITE" id="PS50943"/>
    </source>
</evidence>
<dbReference type="CDD" id="cd00093">
    <property type="entry name" value="HTH_XRE"/>
    <property type="match status" value="1"/>
</dbReference>
<evidence type="ECO:0000256" key="1">
    <source>
        <dbReference type="ARBA" id="ARBA00023015"/>
    </source>
</evidence>
<evidence type="ECO:0000313" key="5">
    <source>
        <dbReference type="EMBL" id="HGG03224.1"/>
    </source>
</evidence>
<dbReference type="InterPro" id="IPR010982">
    <property type="entry name" value="Lambda_DNA-bd_dom_sf"/>
</dbReference>
<dbReference type="GO" id="GO:0003677">
    <property type="term" value="F:DNA binding"/>
    <property type="evidence" value="ECO:0007669"/>
    <property type="project" value="UniProtKB-KW"/>
</dbReference>
<dbReference type="InterPro" id="IPR050807">
    <property type="entry name" value="TransReg_Diox_bact_type"/>
</dbReference>
<organism evidence="5">
    <name type="scientific">Planktothricoides sp. SpSt-374</name>
    <dbReference type="NCBI Taxonomy" id="2282167"/>
    <lineage>
        <taxon>Bacteria</taxon>
        <taxon>Bacillati</taxon>
        <taxon>Cyanobacteriota</taxon>
        <taxon>Cyanophyceae</taxon>
        <taxon>Oscillatoriophycideae</taxon>
        <taxon>Oscillatoriales</taxon>
        <taxon>Oscillatoriaceae</taxon>
        <taxon>Planktothricoides</taxon>
    </lineage>
</organism>
<evidence type="ECO:0000256" key="3">
    <source>
        <dbReference type="ARBA" id="ARBA00023163"/>
    </source>
</evidence>
<protein>
    <submittedName>
        <fullName evidence="5">XRE family transcriptional regulator</fullName>
    </submittedName>
</protein>
<dbReference type="PROSITE" id="PS50943">
    <property type="entry name" value="HTH_CROC1"/>
    <property type="match status" value="1"/>
</dbReference>
<dbReference type="SUPFAM" id="SSF47413">
    <property type="entry name" value="lambda repressor-like DNA-binding domains"/>
    <property type="match status" value="1"/>
</dbReference>
<sequence length="84" mass="9587">MATWSNYYFVIVATNPHLKQFGTRVRSLRKERGLSQEQLGELSQLHRNYIGGIERGERNLSFLNILRLAKGLGISPSELLENIS</sequence>
<dbReference type="GO" id="GO:0003700">
    <property type="term" value="F:DNA-binding transcription factor activity"/>
    <property type="evidence" value="ECO:0007669"/>
    <property type="project" value="TreeGrafter"/>
</dbReference>
<dbReference type="AlphaFoldDB" id="A0A7C3ZPW4"/>
<dbReference type="InterPro" id="IPR001387">
    <property type="entry name" value="Cro/C1-type_HTH"/>
</dbReference>
<dbReference type="SMART" id="SM00530">
    <property type="entry name" value="HTH_XRE"/>
    <property type="match status" value="1"/>
</dbReference>
<name>A0A7C3ZPW4_9CYAN</name>
<proteinExistence type="predicted"/>
<keyword evidence="1" id="KW-0805">Transcription regulation</keyword>